<comment type="caution">
    <text evidence="5">The sequence shown here is derived from an EMBL/GenBank/DDBJ whole genome shotgun (WGS) entry which is preliminary data.</text>
</comment>
<dbReference type="InterPro" id="IPR036052">
    <property type="entry name" value="TrpB-like_PALP_sf"/>
</dbReference>
<keyword evidence="3" id="KW-0663">Pyridoxal phosphate</keyword>
<evidence type="ECO:0000313" key="5">
    <source>
        <dbReference type="EMBL" id="MFC5906581.1"/>
    </source>
</evidence>
<evidence type="ECO:0000313" key="6">
    <source>
        <dbReference type="Proteomes" id="UP001596174"/>
    </source>
</evidence>
<dbReference type="SUPFAM" id="SSF53686">
    <property type="entry name" value="Tryptophan synthase beta subunit-like PLP-dependent enzymes"/>
    <property type="match status" value="1"/>
</dbReference>
<dbReference type="Pfam" id="PF00291">
    <property type="entry name" value="PALP"/>
    <property type="match status" value="1"/>
</dbReference>
<accession>A0ABW1FY67</accession>
<dbReference type="RefSeq" id="WP_380580135.1">
    <property type="nucleotide sequence ID" value="NZ_JBHSQJ010000014.1"/>
</dbReference>
<reference evidence="6" key="1">
    <citation type="journal article" date="2019" name="Int. J. Syst. Evol. Microbiol.">
        <title>The Global Catalogue of Microorganisms (GCM) 10K type strain sequencing project: providing services to taxonomists for standard genome sequencing and annotation.</title>
        <authorList>
            <consortium name="The Broad Institute Genomics Platform"/>
            <consortium name="The Broad Institute Genome Sequencing Center for Infectious Disease"/>
            <person name="Wu L."/>
            <person name="Ma J."/>
        </authorList>
    </citation>
    <scope>NUCLEOTIDE SEQUENCE [LARGE SCALE GENOMIC DNA]</scope>
    <source>
        <strain evidence="6">JCM 4816</strain>
    </source>
</reference>
<dbReference type="InterPro" id="IPR027278">
    <property type="entry name" value="ACCD_DCysDesulf"/>
</dbReference>
<dbReference type="PANTHER" id="PTHR43780">
    <property type="entry name" value="1-AMINOCYCLOPROPANE-1-CARBOXYLATE DEAMINASE-RELATED"/>
    <property type="match status" value="1"/>
</dbReference>
<dbReference type="InterPro" id="IPR001926">
    <property type="entry name" value="TrpB-like_PALP"/>
</dbReference>
<dbReference type="Gene3D" id="3.40.50.1100">
    <property type="match status" value="2"/>
</dbReference>
<evidence type="ECO:0000259" key="4">
    <source>
        <dbReference type="Pfam" id="PF00291"/>
    </source>
</evidence>
<organism evidence="5 6">
    <name type="scientific">Streptacidiphilus monticola</name>
    <dbReference type="NCBI Taxonomy" id="2161674"/>
    <lineage>
        <taxon>Bacteria</taxon>
        <taxon>Bacillati</taxon>
        <taxon>Actinomycetota</taxon>
        <taxon>Actinomycetes</taxon>
        <taxon>Kitasatosporales</taxon>
        <taxon>Streptomycetaceae</taxon>
        <taxon>Streptacidiphilus</taxon>
    </lineage>
</organism>
<comment type="cofactor">
    <cofactor evidence="1">
        <name>pyridoxal 5'-phosphate</name>
        <dbReference type="ChEBI" id="CHEBI:597326"/>
    </cofactor>
</comment>
<dbReference type="Proteomes" id="UP001596174">
    <property type="component" value="Unassembled WGS sequence"/>
</dbReference>
<protein>
    <submittedName>
        <fullName evidence="5">1-aminocyclopropane-1-carboxylate deaminase/D-cysteine desulfhydrase</fullName>
    </submittedName>
</protein>
<name>A0ABW1FY67_9ACTN</name>
<comment type="similarity">
    <text evidence="2">Belongs to the ACC deaminase/D-cysteine desulfhydrase family.</text>
</comment>
<sequence>MPETTPPEPAPPPTPLQEAADPVLGAAGVRLLLKRDDLLHPPVSGSKWRKLGPNLEQARRRGLGTLLTFGGAWSNHLRAAAAAGREAGLRTVGVVRGDELRGRPLNPSLAQAAADGMELEFLDRASWRRRTEPDVLGPLLRRYGPAWVVPEGGSNAPGVRGCATLGRELAAEPVEVVCCSVGTGGVLAGLAAGLAPRQRALGIAALAHVPLAVETEELQHRAWGGRRGSWRIETGFARRGYGRTDPELLYAVDEFARTNGVVLDPCYEGKALLAVRALAEQGEFARGTTTVLVVAGSGTPGVEWSSPRSRPIP</sequence>
<gene>
    <name evidence="5" type="ORF">ACFP3V_05025</name>
</gene>
<proteinExistence type="inferred from homology"/>
<dbReference type="EMBL" id="JBHSQJ010000014">
    <property type="protein sequence ID" value="MFC5906581.1"/>
    <property type="molecule type" value="Genomic_DNA"/>
</dbReference>
<feature type="domain" description="Tryptophan synthase beta chain-like PALP" evidence="4">
    <location>
        <begin position="12"/>
        <end position="296"/>
    </location>
</feature>
<dbReference type="PIRSF" id="PIRSF006278">
    <property type="entry name" value="ACCD_DCysDesulf"/>
    <property type="match status" value="1"/>
</dbReference>
<evidence type="ECO:0000256" key="1">
    <source>
        <dbReference type="ARBA" id="ARBA00001933"/>
    </source>
</evidence>
<evidence type="ECO:0000256" key="3">
    <source>
        <dbReference type="ARBA" id="ARBA00022898"/>
    </source>
</evidence>
<dbReference type="PANTHER" id="PTHR43780:SF2">
    <property type="entry name" value="1-AMINOCYCLOPROPANE-1-CARBOXYLATE DEAMINASE-RELATED"/>
    <property type="match status" value="1"/>
</dbReference>
<keyword evidence="6" id="KW-1185">Reference proteome</keyword>
<evidence type="ECO:0000256" key="2">
    <source>
        <dbReference type="ARBA" id="ARBA00008639"/>
    </source>
</evidence>